<evidence type="ECO:0000259" key="3">
    <source>
        <dbReference type="PROSITE" id="PS50158"/>
    </source>
</evidence>
<dbReference type="InterPro" id="IPR050195">
    <property type="entry name" value="Primate_lentivir_Gag_pol-like"/>
</dbReference>
<dbReference type="AlphaFoldDB" id="A0A7L1UBD4"/>
<feature type="non-terminal residue" evidence="4">
    <location>
        <position position="1"/>
    </location>
</feature>
<dbReference type="GO" id="GO:0003676">
    <property type="term" value="F:nucleic acid binding"/>
    <property type="evidence" value="ECO:0007669"/>
    <property type="project" value="InterPro"/>
</dbReference>
<dbReference type="InterPro" id="IPR036875">
    <property type="entry name" value="Znf_CCHC_sf"/>
</dbReference>
<keyword evidence="1" id="KW-0479">Metal-binding</keyword>
<comment type="caution">
    <text evidence="4">The sequence shown here is derived from an EMBL/GenBank/DDBJ whole genome shotgun (WGS) entry which is preliminary data.</text>
</comment>
<accession>A0A7L1UBD4</accession>
<feature type="region of interest" description="Disordered" evidence="2">
    <location>
        <begin position="62"/>
        <end position="108"/>
    </location>
</feature>
<dbReference type="PANTHER" id="PTHR40389">
    <property type="entry name" value="ENDOGENOUS RETROVIRUS GROUP K MEMBER 24 GAG POLYPROTEIN-RELATED"/>
    <property type="match status" value="1"/>
</dbReference>
<feature type="non-terminal residue" evidence="4">
    <location>
        <position position="108"/>
    </location>
</feature>
<dbReference type="SMART" id="SM00343">
    <property type="entry name" value="ZnF_C2HC"/>
    <property type="match status" value="1"/>
</dbReference>
<dbReference type="EMBL" id="VXBQ01012789">
    <property type="protein sequence ID" value="NXO70941.1"/>
    <property type="molecule type" value="Genomic_DNA"/>
</dbReference>
<dbReference type="GO" id="GO:0008270">
    <property type="term" value="F:zinc ion binding"/>
    <property type="evidence" value="ECO:0007669"/>
    <property type="project" value="UniProtKB-KW"/>
</dbReference>
<keyword evidence="1" id="KW-0862">Zinc</keyword>
<evidence type="ECO:0000313" key="5">
    <source>
        <dbReference type="Proteomes" id="UP000579685"/>
    </source>
</evidence>
<dbReference type="Gene3D" id="4.10.60.10">
    <property type="entry name" value="Zinc finger, CCHC-type"/>
    <property type="match status" value="1"/>
</dbReference>
<feature type="domain" description="CCHC-type" evidence="3">
    <location>
        <begin position="18"/>
        <end position="31"/>
    </location>
</feature>
<evidence type="ECO:0000256" key="2">
    <source>
        <dbReference type="SAM" id="MobiDB-lite"/>
    </source>
</evidence>
<evidence type="ECO:0000256" key="1">
    <source>
        <dbReference type="PROSITE-ProRule" id="PRU00047"/>
    </source>
</evidence>
<sequence length="108" mass="11572">MAAAFAALKGSSGIPGVCFNCSKPGHLKKDCFAQKGAKPKASDVCPRCHKVHHFANMYGSKYDSEGHPIQGNQTQSAGRHCMQTQMPQPTPQMSLLQTPSRGSPQVFA</sequence>
<dbReference type="PROSITE" id="PS50158">
    <property type="entry name" value="ZF_CCHC"/>
    <property type="match status" value="1"/>
</dbReference>
<dbReference type="InterPro" id="IPR001878">
    <property type="entry name" value="Znf_CCHC"/>
</dbReference>
<keyword evidence="1" id="KW-0863">Zinc-finger</keyword>
<keyword evidence="5" id="KW-1185">Reference proteome</keyword>
<feature type="compositionally biased region" description="Low complexity" evidence="2">
    <location>
        <begin position="82"/>
        <end position="99"/>
    </location>
</feature>
<dbReference type="Proteomes" id="UP000579685">
    <property type="component" value="Unassembled WGS sequence"/>
</dbReference>
<organism evidence="4 5">
    <name type="scientific">Phainopepla nitens</name>
    <name type="common">Phainopepla</name>
    <dbReference type="NCBI Taxonomy" id="161653"/>
    <lineage>
        <taxon>Eukaryota</taxon>
        <taxon>Metazoa</taxon>
        <taxon>Chordata</taxon>
        <taxon>Craniata</taxon>
        <taxon>Vertebrata</taxon>
        <taxon>Euteleostomi</taxon>
        <taxon>Archelosauria</taxon>
        <taxon>Archosauria</taxon>
        <taxon>Dinosauria</taxon>
        <taxon>Saurischia</taxon>
        <taxon>Theropoda</taxon>
        <taxon>Coelurosauria</taxon>
        <taxon>Aves</taxon>
        <taxon>Neognathae</taxon>
        <taxon>Neoaves</taxon>
        <taxon>Telluraves</taxon>
        <taxon>Australaves</taxon>
        <taxon>Passeriformes</taxon>
        <taxon>Bombycillidae</taxon>
        <taxon>Phainopepla</taxon>
    </lineage>
</organism>
<dbReference type="Pfam" id="PF00098">
    <property type="entry name" value="zf-CCHC"/>
    <property type="match status" value="1"/>
</dbReference>
<proteinExistence type="predicted"/>
<dbReference type="PANTHER" id="PTHR40389:SF3">
    <property type="entry name" value="IGE-BINDING PROTEIN"/>
    <property type="match status" value="1"/>
</dbReference>
<name>A0A7L1UBD4_PHANI</name>
<gene>
    <name evidence="4" type="primary">Ervk10_0</name>
    <name evidence="4" type="ORF">PHANIT_R14743</name>
</gene>
<evidence type="ECO:0000313" key="4">
    <source>
        <dbReference type="EMBL" id="NXO70941.1"/>
    </source>
</evidence>
<protein>
    <submittedName>
        <fullName evidence="4">GAK10 protein</fullName>
    </submittedName>
</protein>
<reference evidence="4 5" key="1">
    <citation type="submission" date="2019-09" db="EMBL/GenBank/DDBJ databases">
        <title>Bird 10,000 Genomes (B10K) Project - Family phase.</title>
        <authorList>
            <person name="Zhang G."/>
        </authorList>
    </citation>
    <scope>NUCLEOTIDE SEQUENCE [LARGE SCALE GENOMIC DNA]</scope>
    <source>
        <strain evidence="4">B10K-DU-002-32</strain>
        <tissue evidence="4">Muscle</tissue>
    </source>
</reference>
<dbReference type="SUPFAM" id="SSF57756">
    <property type="entry name" value="Retrovirus zinc finger-like domains"/>
    <property type="match status" value="1"/>
</dbReference>